<accession>A0A0G4FAV2</accession>
<feature type="compositionally biased region" description="Basic and acidic residues" evidence="1">
    <location>
        <begin position="159"/>
        <end position="171"/>
    </location>
</feature>
<evidence type="ECO:0000313" key="2">
    <source>
        <dbReference type="EMBL" id="CEM10043.1"/>
    </source>
</evidence>
<gene>
    <name evidence="2" type="ORF">Cvel_16069</name>
</gene>
<dbReference type="AlphaFoldDB" id="A0A0G4FAV2"/>
<sequence length="178" mass="18747">MPGGQGEAVQVGGPRGGPTQGSSGREEEPESERGRVNGCVDGGARPDLQIERGDGEGVGVLREANVTPEAMVTMASWPCLQLFSPSIFVNVPDGPITKSFLVEALRRATTGMKGGFYFWVEGERIEARIKGLMEQIDGLGMELEGRGGGGAGIVGGSRRVAERRRPGEGTRPHSKNVS</sequence>
<organism evidence="2">
    <name type="scientific">Chromera velia CCMP2878</name>
    <dbReference type="NCBI Taxonomy" id="1169474"/>
    <lineage>
        <taxon>Eukaryota</taxon>
        <taxon>Sar</taxon>
        <taxon>Alveolata</taxon>
        <taxon>Colpodellida</taxon>
        <taxon>Chromeraceae</taxon>
        <taxon>Chromera</taxon>
    </lineage>
</organism>
<feature type="region of interest" description="Disordered" evidence="1">
    <location>
        <begin position="1"/>
        <end position="56"/>
    </location>
</feature>
<name>A0A0G4FAV2_9ALVE</name>
<dbReference type="VEuPathDB" id="CryptoDB:Cvel_16069"/>
<proteinExistence type="predicted"/>
<protein>
    <submittedName>
        <fullName evidence="2">Uncharacterized protein</fullName>
    </submittedName>
</protein>
<feature type="region of interest" description="Disordered" evidence="1">
    <location>
        <begin position="147"/>
        <end position="178"/>
    </location>
</feature>
<dbReference type="EMBL" id="CDMZ01000245">
    <property type="protein sequence ID" value="CEM10043.1"/>
    <property type="molecule type" value="Genomic_DNA"/>
</dbReference>
<evidence type="ECO:0000256" key="1">
    <source>
        <dbReference type="SAM" id="MobiDB-lite"/>
    </source>
</evidence>
<reference evidence="2" key="1">
    <citation type="submission" date="2014-11" db="EMBL/GenBank/DDBJ databases">
        <authorList>
            <person name="Otto D Thomas"/>
            <person name="Naeem Raeece"/>
        </authorList>
    </citation>
    <scope>NUCLEOTIDE SEQUENCE</scope>
</reference>